<evidence type="ECO:0000313" key="3">
    <source>
        <dbReference type="EMBL" id="WAI50510.1"/>
    </source>
</evidence>
<accession>A0ABY7A0U2</accession>
<keyword evidence="2" id="KW-0812">Transmembrane</keyword>
<feature type="transmembrane region" description="Helical" evidence="2">
    <location>
        <begin position="108"/>
        <end position="133"/>
    </location>
</feature>
<evidence type="ECO:0000313" key="4">
    <source>
        <dbReference type="Proteomes" id="UP001163624"/>
    </source>
</evidence>
<dbReference type="Proteomes" id="UP001163624">
    <property type="component" value="Chromosome"/>
</dbReference>
<evidence type="ECO:0000256" key="2">
    <source>
        <dbReference type="SAM" id="Phobius"/>
    </source>
</evidence>
<sequence length="350" mass="40553">MTSQDYYLPTSYRPDRIPDQPASQARSLYQKFSCTRLPWGSTQDVIPASLLEFLTPEAMRRHEQRAKEKAEQIANGTYKPTPFDGIDLHQRYDHESLTMAMLSFKSQFWLLIGPVGKVWFFLGIFLVLSGYLFDLAHKGGGWFELLLSYFDMFLILILPPALMWMAGHFVSSYFPKFWFKPSHGPLWKLSRRTGLATLYDYKKFKKTGVIGEVSAPFYEFDAYIHTSPDRQGAPLNVLYLMHRYRDIRIKVGALLSADQPHNEVLALWDLLQNYMDTSRPLPDTPALEEYRAQDPVTAEHDRKTGRNPRYWIDMDDEAFKAKCREMAAKIDSIDTFSRPSVMTGHVEYSD</sequence>
<reference evidence="3" key="1">
    <citation type="submission" date="2022-11" db="EMBL/GenBank/DDBJ databases">
        <title>Pseudomonas triclosanedens sp. nov., a triclosan degrader isolated from activated sludge.</title>
        <authorList>
            <person name="Yin Y."/>
            <person name="Lu Z."/>
        </authorList>
    </citation>
    <scope>NUCLEOTIDE SEQUENCE</scope>
    <source>
        <strain evidence="3">ZM23</strain>
    </source>
</reference>
<keyword evidence="4" id="KW-1185">Reference proteome</keyword>
<organism evidence="3 4">
    <name type="scientific">Pseudomonas triclosanedens</name>
    <dbReference type="NCBI Taxonomy" id="2961893"/>
    <lineage>
        <taxon>Bacteria</taxon>
        <taxon>Pseudomonadati</taxon>
        <taxon>Pseudomonadota</taxon>
        <taxon>Gammaproteobacteria</taxon>
        <taxon>Pseudomonadales</taxon>
        <taxon>Pseudomonadaceae</taxon>
        <taxon>Pseudomonas</taxon>
    </lineage>
</organism>
<dbReference type="RefSeq" id="WP_254471206.1">
    <property type="nucleotide sequence ID" value="NZ_CP113432.1"/>
</dbReference>
<keyword evidence="2" id="KW-0472">Membrane</keyword>
<gene>
    <name evidence="3" type="ORF">OU419_04365</name>
</gene>
<feature type="region of interest" description="Disordered" evidence="1">
    <location>
        <begin position="1"/>
        <end position="20"/>
    </location>
</feature>
<dbReference type="EMBL" id="CP113432">
    <property type="protein sequence ID" value="WAI50510.1"/>
    <property type="molecule type" value="Genomic_DNA"/>
</dbReference>
<protein>
    <recommendedName>
        <fullName evidence="5">Transmembrane protein</fullName>
    </recommendedName>
</protein>
<keyword evidence="2" id="KW-1133">Transmembrane helix</keyword>
<evidence type="ECO:0000256" key="1">
    <source>
        <dbReference type="SAM" id="MobiDB-lite"/>
    </source>
</evidence>
<proteinExistence type="predicted"/>
<name>A0ABY7A0U2_9PSED</name>
<evidence type="ECO:0008006" key="5">
    <source>
        <dbReference type="Google" id="ProtNLM"/>
    </source>
</evidence>
<feature type="transmembrane region" description="Helical" evidence="2">
    <location>
        <begin position="153"/>
        <end position="174"/>
    </location>
</feature>